<dbReference type="SUPFAM" id="SSF57701">
    <property type="entry name" value="Zn2/Cys6 DNA-binding domain"/>
    <property type="match status" value="1"/>
</dbReference>
<dbReference type="GO" id="GO:0000981">
    <property type="term" value="F:DNA-binding transcription factor activity, RNA polymerase II-specific"/>
    <property type="evidence" value="ECO:0007669"/>
    <property type="project" value="InterPro"/>
</dbReference>
<proteinExistence type="predicted"/>
<dbReference type="SMART" id="SM00066">
    <property type="entry name" value="GAL4"/>
    <property type="match status" value="1"/>
</dbReference>
<evidence type="ECO:0000259" key="2">
    <source>
        <dbReference type="PROSITE" id="PS50048"/>
    </source>
</evidence>
<name>A0A4E9EAT8_GIBZA</name>
<organism evidence="3">
    <name type="scientific">Gibberella zeae</name>
    <name type="common">Wheat head blight fungus</name>
    <name type="synonym">Fusarium graminearum</name>
    <dbReference type="NCBI Taxonomy" id="5518"/>
    <lineage>
        <taxon>Eukaryota</taxon>
        <taxon>Fungi</taxon>
        <taxon>Dikarya</taxon>
        <taxon>Ascomycota</taxon>
        <taxon>Pezizomycotina</taxon>
        <taxon>Sordariomycetes</taxon>
        <taxon>Hypocreomycetidae</taxon>
        <taxon>Hypocreales</taxon>
        <taxon>Nectriaceae</taxon>
        <taxon>Fusarium</taxon>
    </lineage>
</organism>
<dbReference type="SUPFAM" id="SSF51735">
    <property type="entry name" value="NAD(P)-binding Rossmann-fold domains"/>
    <property type="match status" value="1"/>
</dbReference>
<dbReference type="Pfam" id="PF00172">
    <property type="entry name" value="Zn_clus"/>
    <property type="match status" value="1"/>
</dbReference>
<evidence type="ECO:0000256" key="1">
    <source>
        <dbReference type="ARBA" id="ARBA00023242"/>
    </source>
</evidence>
<accession>A0A4E9EAT8</accession>
<keyword evidence="1" id="KW-0539">Nucleus</keyword>
<dbReference type="PANTHER" id="PTHR45458">
    <property type="entry name" value="SHORT-CHAIN DEHYDROGENASE/REDUCTASE SDR"/>
    <property type="match status" value="1"/>
</dbReference>
<protein>
    <recommendedName>
        <fullName evidence="2">Zn(2)-C6 fungal-type domain-containing protein</fullName>
    </recommendedName>
</protein>
<dbReference type="Gene3D" id="3.40.50.720">
    <property type="entry name" value="NAD(P)-binding Rossmann-like Domain"/>
    <property type="match status" value="1"/>
</dbReference>
<evidence type="ECO:0000313" key="3">
    <source>
        <dbReference type="EMBL" id="VIO60436.1"/>
    </source>
</evidence>
<dbReference type="InterPro" id="IPR021858">
    <property type="entry name" value="Fun_TF"/>
</dbReference>
<dbReference type="PROSITE" id="PS50048">
    <property type="entry name" value="ZN2_CY6_FUNGAL_2"/>
    <property type="match status" value="1"/>
</dbReference>
<dbReference type="InterPro" id="IPR001138">
    <property type="entry name" value="Zn2Cys6_DnaBD"/>
</dbReference>
<dbReference type="CDD" id="cd00067">
    <property type="entry name" value="GAL4"/>
    <property type="match status" value="1"/>
</dbReference>
<dbReference type="InterPro" id="IPR036291">
    <property type="entry name" value="NAD(P)-bd_dom_sf"/>
</dbReference>
<feature type="domain" description="Zn(2)-C6 fungal-type" evidence="2">
    <location>
        <begin position="5"/>
        <end position="33"/>
    </location>
</feature>
<dbReference type="InterPro" id="IPR052184">
    <property type="entry name" value="SDR_enzymes"/>
</dbReference>
<dbReference type="PRINTS" id="PR00081">
    <property type="entry name" value="GDHRDH"/>
</dbReference>
<dbReference type="PANTHER" id="PTHR45458:SF3">
    <property type="entry name" value="CHAIN DEHYDROGENASE (ATSC), PUTATIVE-RELATED"/>
    <property type="match status" value="1"/>
</dbReference>
<dbReference type="EMBL" id="CAAKMV010000144">
    <property type="protein sequence ID" value="VIO60436.1"/>
    <property type="molecule type" value="Genomic_DNA"/>
</dbReference>
<reference evidence="3" key="1">
    <citation type="submission" date="2019-04" db="EMBL/GenBank/DDBJ databases">
        <authorList>
            <person name="Melise S."/>
            <person name="Noan J."/>
            <person name="Okalmin O."/>
        </authorList>
    </citation>
    <scope>NUCLEOTIDE SEQUENCE</scope>
    <source>
        <strain evidence="3">FN9</strain>
    </source>
</reference>
<sequence length="807" mass="89397">MPSLGCGTCRARKVRCDQTLPKCNRCIKAGRDCEGYGLRLSWPRHNDKRRAMVGPHSKTRSKGIPLNHHRLVNASSRDMELHQMISKLAQKYSVGVDAVPDTPIKLVEDTILARQARQATPFILLNSPATGVLTELSPTNKILFQYFVERASYSISTFGKDAQRVPKILIRMALSDNTPSSTAVLRSSIALASSHRDNEVYATARSKVAALRALAKSLQGFIGVSDSACHIGAGIILSTLEVQQSSTTSSHWLWYACGAAKLVKTSGLDEITTDRDMTSLVGWVHYFNTMAKFSLRHWKPNFVLDYSSLVDAGFNTFHPAVCSNGQPANLTGYPHEILYLLTEVFNSVTVASDPRYNTAEYIHRLQTLDCKLQSIAVHTTTGLDIDNDQPEFNMAVELYRLSTLIYLRRASAGILDLNTNFVDWVDQAFVLLAHLPTCQWTFPLFIFGCEARDDARRLILLDLIQRTADDGRYRSLAPIKRLIEIMWVQQDLLDDDLDYVCKLGVILSSSQKSVPAFLYTISTSLTFLLILNQLLNMPSYLITGTSRGLGFEFVRQLSADPNNTVIGFARNKQATEEKIEREMPGRSNIHTIQGEIENYESVKNLIDETAKITGGSLDYIIANAAIQSEWSGYNPIGALGSDPEKLEQELLDNFKINTVGNVHLFNLALPLIREGQAKKIIGISSGHADPDFITNFSIVEAAPYSMSKGALNIAIAKFDAQYRKEGILFMAISPGVVATKDMSNVTEEQLKGFADMMAAFQVYAPNFTGPISPEESVQRVMSVVYKASIESGSGGQFVSHFGTKQWL</sequence>
<dbReference type="InterPro" id="IPR002347">
    <property type="entry name" value="SDR_fam"/>
</dbReference>
<dbReference type="Pfam" id="PF00106">
    <property type="entry name" value="adh_short"/>
    <property type="match status" value="1"/>
</dbReference>
<dbReference type="PROSITE" id="PS00463">
    <property type="entry name" value="ZN2_CY6_FUNGAL_1"/>
    <property type="match status" value="1"/>
</dbReference>
<dbReference type="InterPro" id="IPR036864">
    <property type="entry name" value="Zn2-C6_fun-type_DNA-bd_sf"/>
</dbReference>
<gene>
    <name evidence="3" type="ORF">FUG_LOCUS397569</name>
</gene>
<dbReference type="AlphaFoldDB" id="A0A4E9EAT8"/>
<dbReference type="Pfam" id="PF11951">
    <property type="entry name" value="Fungal_trans_2"/>
    <property type="match status" value="1"/>
</dbReference>
<dbReference type="GO" id="GO:0008270">
    <property type="term" value="F:zinc ion binding"/>
    <property type="evidence" value="ECO:0007669"/>
    <property type="project" value="InterPro"/>
</dbReference>
<dbReference type="Gene3D" id="4.10.240.10">
    <property type="entry name" value="Zn(2)-C6 fungal-type DNA-binding domain"/>
    <property type="match status" value="1"/>
</dbReference>
<dbReference type="GO" id="GO:0016616">
    <property type="term" value="F:oxidoreductase activity, acting on the CH-OH group of donors, NAD or NADP as acceptor"/>
    <property type="evidence" value="ECO:0007669"/>
    <property type="project" value="TreeGrafter"/>
</dbReference>